<feature type="compositionally biased region" description="Basic residues" evidence="19">
    <location>
        <begin position="981"/>
        <end position="991"/>
    </location>
</feature>
<dbReference type="InterPro" id="IPR000719">
    <property type="entry name" value="Prot_kinase_dom"/>
</dbReference>
<dbReference type="InterPro" id="IPR008271">
    <property type="entry name" value="Ser/Thr_kinase_AS"/>
</dbReference>
<dbReference type="PROSITE" id="PS50011">
    <property type="entry name" value="PROTEIN_KINASE_DOM"/>
    <property type="match status" value="1"/>
</dbReference>
<feature type="region of interest" description="Disordered" evidence="19">
    <location>
        <begin position="950"/>
        <end position="991"/>
    </location>
</feature>
<feature type="binding site" evidence="18">
    <location>
        <position position="845"/>
    </location>
    <ligand>
        <name>ATP</name>
        <dbReference type="ChEBI" id="CHEBI:30616"/>
    </ligand>
</feature>
<evidence type="ECO:0000256" key="7">
    <source>
        <dbReference type="ARBA" id="ARBA00022824"/>
    </source>
</evidence>
<dbReference type="PROSITE" id="PS00108">
    <property type="entry name" value="PROTEIN_KINASE_ST"/>
    <property type="match status" value="1"/>
</dbReference>
<evidence type="ECO:0000313" key="22">
    <source>
        <dbReference type="EMBL" id="DAZ95392.1"/>
    </source>
</evidence>
<feature type="compositionally biased region" description="Low complexity" evidence="19">
    <location>
        <begin position="729"/>
        <end position="766"/>
    </location>
</feature>
<gene>
    <name evidence="22" type="ORF">N0F65_001050</name>
</gene>
<dbReference type="InterPro" id="IPR011047">
    <property type="entry name" value="Quinoprotein_ADH-like_sf"/>
</dbReference>
<dbReference type="InterPro" id="IPR017441">
    <property type="entry name" value="Protein_kinase_ATP_BS"/>
</dbReference>
<dbReference type="PROSITE" id="PS00107">
    <property type="entry name" value="PROTEIN_KINASE_ATP"/>
    <property type="match status" value="1"/>
</dbReference>
<evidence type="ECO:0000256" key="13">
    <source>
        <dbReference type="ARBA" id="ARBA00023230"/>
    </source>
</evidence>
<keyword evidence="10" id="KW-0346">Stress response</keyword>
<feature type="region of interest" description="Disordered" evidence="19">
    <location>
        <begin position="696"/>
        <end position="796"/>
    </location>
</feature>
<evidence type="ECO:0000256" key="4">
    <source>
        <dbReference type="ARBA" id="ARBA00022679"/>
    </source>
</evidence>
<evidence type="ECO:0000256" key="5">
    <source>
        <dbReference type="ARBA" id="ARBA00022741"/>
    </source>
</evidence>
<evidence type="ECO:0000256" key="19">
    <source>
        <dbReference type="SAM" id="MobiDB-lite"/>
    </source>
</evidence>
<dbReference type="EMBL" id="DAKRPA010000206">
    <property type="protein sequence ID" value="DAZ95392.1"/>
    <property type="molecule type" value="Genomic_DNA"/>
</dbReference>
<keyword evidence="23" id="KW-1185">Reference proteome</keyword>
<evidence type="ECO:0000256" key="14">
    <source>
        <dbReference type="ARBA" id="ARBA00037982"/>
    </source>
</evidence>
<dbReference type="GO" id="GO:0004694">
    <property type="term" value="F:eukaryotic translation initiation factor 2alpha kinase activity"/>
    <property type="evidence" value="ECO:0007669"/>
    <property type="project" value="TreeGrafter"/>
</dbReference>
<keyword evidence="20" id="KW-0732">Signal</keyword>
<dbReference type="CDD" id="cd13996">
    <property type="entry name" value="STKc_EIF2AK"/>
    <property type="match status" value="1"/>
</dbReference>
<dbReference type="GO" id="GO:0017148">
    <property type="term" value="P:negative regulation of translation"/>
    <property type="evidence" value="ECO:0007669"/>
    <property type="project" value="UniProtKB-KW"/>
</dbReference>
<comment type="catalytic activity">
    <reaction evidence="16">
        <text>L-threonyl-[protein] + ATP = O-phospho-L-threonyl-[protein] + ADP + H(+)</text>
        <dbReference type="Rhea" id="RHEA:46608"/>
        <dbReference type="Rhea" id="RHEA-COMP:11060"/>
        <dbReference type="Rhea" id="RHEA-COMP:11605"/>
        <dbReference type="ChEBI" id="CHEBI:15378"/>
        <dbReference type="ChEBI" id="CHEBI:30013"/>
        <dbReference type="ChEBI" id="CHEBI:30616"/>
        <dbReference type="ChEBI" id="CHEBI:61977"/>
        <dbReference type="ChEBI" id="CHEBI:456216"/>
        <dbReference type="EC" id="2.7.11.1"/>
    </reaction>
    <physiologicalReaction direction="left-to-right" evidence="16">
        <dbReference type="Rhea" id="RHEA:46609"/>
    </physiologicalReaction>
</comment>
<comment type="similarity">
    <text evidence="14">Belongs to the protein kinase superfamily. Ser/Thr protein kinase family. GCN2 subfamily.</text>
</comment>
<dbReference type="SUPFAM" id="SSF50998">
    <property type="entry name" value="Quinoprotein alcohol dehydrogenase-like"/>
    <property type="match status" value="1"/>
</dbReference>
<protein>
    <recommendedName>
        <fullName evidence="2">non-specific serine/threonine protein kinase</fullName>
        <ecNumber evidence="2">2.7.11.1</ecNumber>
    </recommendedName>
    <alternativeName>
        <fullName evidence="15">PRKR-like endoplasmic reticulum kinase</fullName>
    </alternativeName>
</protein>
<evidence type="ECO:0000256" key="2">
    <source>
        <dbReference type="ARBA" id="ARBA00012513"/>
    </source>
</evidence>
<dbReference type="Gene3D" id="1.10.510.10">
    <property type="entry name" value="Transferase(Phosphotransferase) domain 1"/>
    <property type="match status" value="1"/>
</dbReference>
<feature type="region of interest" description="Disordered" evidence="19">
    <location>
        <begin position="364"/>
        <end position="405"/>
    </location>
</feature>
<dbReference type="InterPro" id="IPR011009">
    <property type="entry name" value="Kinase-like_dom_sf"/>
</dbReference>
<keyword evidence="3" id="KW-0723">Serine/threonine-protein kinase</keyword>
<comment type="catalytic activity">
    <reaction evidence="17">
        <text>L-seryl-[protein] + ATP = O-phospho-L-seryl-[protein] + ADP + H(+)</text>
        <dbReference type="Rhea" id="RHEA:17989"/>
        <dbReference type="Rhea" id="RHEA-COMP:9863"/>
        <dbReference type="Rhea" id="RHEA-COMP:11604"/>
        <dbReference type="ChEBI" id="CHEBI:15378"/>
        <dbReference type="ChEBI" id="CHEBI:29999"/>
        <dbReference type="ChEBI" id="CHEBI:30616"/>
        <dbReference type="ChEBI" id="CHEBI:83421"/>
        <dbReference type="ChEBI" id="CHEBI:456216"/>
        <dbReference type="EC" id="2.7.11.1"/>
    </reaction>
    <physiologicalReaction direction="left-to-right" evidence="17">
        <dbReference type="Rhea" id="RHEA:17990"/>
    </physiologicalReaction>
</comment>
<keyword evidence="13" id="KW-0834">Unfolded protein response</keyword>
<evidence type="ECO:0000256" key="6">
    <source>
        <dbReference type="ARBA" id="ARBA00022777"/>
    </source>
</evidence>
<dbReference type="SMART" id="SM00220">
    <property type="entry name" value="S_TKc"/>
    <property type="match status" value="1"/>
</dbReference>
<evidence type="ECO:0000256" key="8">
    <source>
        <dbReference type="ARBA" id="ARBA00022840"/>
    </source>
</evidence>
<feature type="chain" id="PRO_5043774681" description="non-specific serine/threonine protein kinase" evidence="20">
    <location>
        <begin position="31"/>
        <end position="1391"/>
    </location>
</feature>
<name>A0AAV2YK63_9STRA</name>
<proteinExistence type="inferred from homology"/>
<evidence type="ECO:0000256" key="9">
    <source>
        <dbReference type="ARBA" id="ARBA00022845"/>
    </source>
</evidence>
<keyword evidence="7" id="KW-0256">Endoplasmic reticulum</keyword>
<evidence type="ECO:0000313" key="23">
    <source>
        <dbReference type="Proteomes" id="UP001146120"/>
    </source>
</evidence>
<dbReference type="EC" id="2.7.11.1" evidence="2"/>
<evidence type="ECO:0000256" key="15">
    <source>
        <dbReference type="ARBA" id="ARBA00041500"/>
    </source>
</evidence>
<keyword evidence="12" id="KW-0652">Protein synthesis inhibitor</keyword>
<dbReference type="GO" id="GO:0005524">
    <property type="term" value="F:ATP binding"/>
    <property type="evidence" value="ECO:0007669"/>
    <property type="project" value="UniProtKB-UniRule"/>
</dbReference>
<dbReference type="GO" id="GO:0006986">
    <property type="term" value="P:response to unfolded protein"/>
    <property type="evidence" value="ECO:0007669"/>
    <property type="project" value="UniProtKB-KW"/>
</dbReference>
<evidence type="ECO:0000256" key="10">
    <source>
        <dbReference type="ARBA" id="ARBA00023016"/>
    </source>
</evidence>
<evidence type="ECO:0000256" key="12">
    <source>
        <dbReference type="ARBA" id="ARBA00023193"/>
    </source>
</evidence>
<feature type="signal peptide" evidence="20">
    <location>
        <begin position="1"/>
        <end position="30"/>
    </location>
</feature>
<accession>A0AAV2YK63</accession>
<dbReference type="Proteomes" id="UP001146120">
    <property type="component" value="Unassembled WGS sequence"/>
</dbReference>
<dbReference type="GO" id="GO:0005789">
    <property type="term" value="C:endoplasmic reticulum membrane"/>
    <property type="evidence" value="ECO:0007669"/>
    <property type="project" value="UniProtKB-SubCell"/>
</dbReference>
<dbReference type="Pfam" id="PF00069">
    <property type="entry name" value="Pkinase"/>
    <property type="match status" value="3"/>
</dbReference>
<feature type="compositionally biased region" description="Polar residues" evidence="19">
    <location>
        <begin position="385"/>
        <end position="405"/>
    </location>
</feature>
<feature type="domain" description="Protein kinase" evidence="21">
    <location>
        <begin position="816"/>
        <end position="1250"/>
    </location>
</feature>
<keyword evidence="9" id="KW-0810">Translation regulation</keyword>
<evidence type="ECO:0000256" key="3">
    <source>
        <dbReference type="ARBA" id="ARBA00022527"/>
    </source>
</evidence>
<keyword evidence="5 18" id="KW-0547">Nucleotide-binding</keyword>
<dbReference type="Gene3D" id="3.30.200.20">
    <property type="entry name" value="Phosphorylase Kinase, domain 1"/>
    <property type="match status" value="1"/>
</dbReference>
<comment type="caution">
    <text evidence="22">The sequence shown here is derived from an EMBL/GenBank/DDBJ whole genome shotgun (WGS) entry which is preliminary data.</text>
</comment>
<keyword evidence="11" id="KW-0325">Glycoprotein</keyword>
<sequence length="1391" mass="153146">MSKHGTRRFATRLVAAIAVWALLCCHSVLAIAIAADELEVDAPVHRPVSSEDQLQDVIIAGGLDGRVYAMNAWTGSVLWMFDSGGPMVDFSNCVQDEQSTSTRLDPLRTTRTASVDVDGRVHVLTRERSVVAERESVGVMASEYGGAGGIPQLFPSYNGHLFHLSKNSEPRELEMTMVDIINANGPVRLVGDEGIASEAAKELSQILLVGDKKTKLFRLDAKRGLMQPYFPSQSFASLSRTILFGRSKYCTKAVHLRNASETRCFAISEYFLQFSDVSRCTMMDGKSSSSHLPPKIVVIPRSRHDDEEQEFAEGFEDAQEGSIIAAFDPWTDKPMWEFEIPDYEVTAVFGVSAARGSTFYQWSRDGPSSTASKRHSAAQIDSGKVPSTQAMLPSSQDADQSKQVSRAVSREWHELKSRFRLRKLSGHYYVESMDDTLGDHTDSILHSTSSSSDSGEFDFRRSKRRRPVFWESMENDGKKGVFISYYHVGAMMLGITFCCMVIAWGCYFKGLSASFAQSAQSAIKSMESPYSRNLMRSHMHQLKIEGPDGESVMVSSIISGPLLMDSLAMENVHRPLALADSHSAISALASQHGVDLDPETEAQLMEQFARIMAKKAASRITGSNSTEEDDLPIGYSASVVSTTRALPMSDTNTTKTLPMSESAGTMYLTNEPHNDAYAISKSSSDDDDTIPIIEELESSSSSSSSSELELMLEDDAPKQESSVQSADKSGASVSSSSWSSGSTGGSCSSVDAENEQQNSGSSSESSKSQKNDVDGSQSGSGSVRKQSNASSSSSNNNNDAEVLFPFVCQSRFANEFVEIQPIGKGGFGQVILAENRLDGRKYAIKRVGLNLKNQTSKTLQKFLREVKILALLDHPSIVRYYQAWLEKVDDNDNGVESAPNSLSSDAGSVAFPKNYSTSNLLAPITEMEFTHGRREDSYFGGDSFTDGEADDGFEWERNSSDGVDDQQVWKDEDLVVQNSRPNHRRDTKKRLSVVVSNSSLKEAGDPDDSTNSTMEKCDHWLYIQMQYCAGRNLGDFLALPNRTRELPKLLKIFVQIASALAHVHSCGLIHRDLKPANIFVADTEGESIKLGDFGLSRYAANVNVNAAVVSSVTEEHTQVTMTRMNQLNGPLSISRWTKSVSAMSENGEVTAGVGTYLYASPEQVAGKKYNARTDMYSLGMILFELCHEPFTTTMERYVTLRNARDCIFPEDFQWRRRCPDIMDMLEKLLHRDAMARPTAEEVVKWSQDLYEASLVQQAMAVVRSPVHQSKPFHGMNVPSLDVSLGAATLGHAFMLQVEAKMETCSPGANGENSLERRLPNHNLLKEICDIIEDIGDGKVEIKKCGLHLQDEGVQILEFVLDPHDEPQHADRIIASIRALPSVQLVTKQSSD</sequence>
<reference evidence="22" key="1">
    <citation type="submission" date="2022-11" db="EMBL/GenBank/DDBJ databases">
        <authorList>
            <person name="Morgan W.R."/>
            <person name="Tartar A."/>
        </authorList>
    </citation>
    <scope>NUCLEOTIDE SEQUENCE</scope>
    <source>
        <strain evidence="22">ARSEF 373</strain>
    </source>
</reference>
<evidence type="ECO:0000256" key="18">
    <source>
        <dbReference type="PROSITE-ProRule" id="PRU10141"/>
    </source>
</evidence>
<feature type="compositionally biased region" description="Low complexity" evidence="19">
    <location>
        <begin position="775"/>
        <end position="796"/>
    </location>
</feature>
<evidence type="ECO:0000256" key="1">
    <source>
        <dbReference type="ARBA" id="ARBA00004115"/>
    </source>
</evidence>
<evidence type="ECO:0000256" key="11">
    <source>
        <dbReference type="ARBA" id="ARBA00023180"/>
    </source>
</evidence>
<keyword evidence="4" id="KW-0808">Transferase</keyword>
<dbReference type="Gene3D" id="2.130.10.10">
    <property type="entry name" value="YVTN repeat-like/Quinoprotein amine dehydrogenase"/>
    <property type="match status" value="1"/>
</dbReference>
<dbReference type="SUPFAM" id="SSF56112">
    <property type="entry name" value="Protein kinase-like (PK-like)"/>
    <property type="match status" value="1"/>
</dbReference>
<keyword evidence="8 18" id="KW-0067">ATP-binding</keyword>
<dbReference type="GO" id="GO:0005634">
    <property type="term" value="C:nucleus"/>
    <property type="evidence" value="ECO:0007669"/>
    <property type="project" value="TreeGrafter"/>
</dbReference>
<organism evidence="22 23">
    <name type="scientific">Lagenidium giganteum</name>
    <dbReference type="NCBI Taxonomy" id="4803"/>
    <lineage>
        <taxon>Eukaryota</taxon>
        <taxon>Sar</taxon>
        <taxon>Stramenopiles</taxon>
        <taxon>Oomycota</taxon>
        <taxon>Peronosporomycetes</taxon>
        <taxon>Pythiales</taxon>
        <taxon>Pythiaceae</taxon>
    </lineage>
</organism>
<feature type="compositionally biased region" description="Low complexity" evidence="19">
    <location>
        <begin position="698"/>
        <end position="709"/>
    </location>
</feature>
<dbReference type="InterPro" id="IPR050339">
    <property type="entry name" value="CC_SR_Kinase"/>
</dbReference>
<dbReference type="PANTHER" id="PTHR11042">
    <property type="entry name" value="EUKARYOTIC TRANSLATION INITIATION FACTOR 2-ALPHA KINASE EIF2-ALPHA KINASE -RELATED"/>
    <property type="match status" value="1"/>
</dbReference>
<evidence type="ECO:0000256" key="16">
    <source>
        <dbReference type="ARBA" id="ARBA00048659"/>
    </source>
</evidence>
<reference evidence="22" key="2">
    <citation type="journal article" date="2023" name="Microbiol Resour">
        <title>Decontamination and Annotation of the Draft Genome Sequence of the Oomycete Lagenidium giganteum ARSEF 373.</title>
        <authorList>
            <person name="Morgan W.R."/>
            <person name="Tartar A."/>
        </authorList>
    </citation>
    <scope>NUCLEOTIDE SEQUENCE</scope>
    <source>
        <strain evidence="22">ARSEF 373</strain>
    </source>
</reference>
<evidence type="ECO:0000256" key="20">
    <source>
        <dbReference type="SAM" id="SignalP"/>
    </source>
</evidence>
<dbReference type="PANTHER" id="PTHR11042:SF160">
    <property type="entry name" value="EUKARYOTIC TRANSLATION INITIATION FACTOR 2-ALPHA KINASE 1"/>
    <property type="match status" value="1"/>
</dbReference>
<evidence type="ECO:0000256" key="17">
    <source>
        <dbReference type="ARBA" id="ARBA00048977"/>
    </source>
</evidence>
<dbReference type="InterPro" id="IPR015943">
    <property type="entry name" value="WD40/YVTN_repeat-like_dom_sf"/>
</dbReference>
<evidence type="ECO:0000259" key="21">
    <source>
        <dbReference type="PROSITE" id="PS50011"/>
    </source>
</evidence>
<comment type="subcellular location">
    <subcellularLocation>
        <location evidence="1">Endoplasmic reticulum membrane</location>
        <topology evidence="1">Single-pass type I membrane protein</topology>
    </subcellularLocation>
</comment>
<keyword evidence="6" id="KW-0418">Kinase</keyword>